<organism evidence="1 2">
    <name type="scientific">Araneus ventricosus</name>
    <name type="common">Orbweaver spider</name>
    <name type="synonym">Epeira ventricosa</name>
    <dbReference type="NCBI Taxonomy" id="182803"/>
    <lineage>
        <taxon>Eukaryota</taxon>
        <taxon>Metazoa</taxon>
        <taxon>Ecdysozoa</taxon>
        <taxon>Arthropoda</taxon>
        <taxon>Chelicerata</taxon>
        <taxon>Arachnida</taxon>
        <taxon>Araneae</taxon>
        <taxon>Araneomorphae</taxon>
        <taxon>Entelegynae</taxon>
        <taxon>Araneoidea</taxon>
        <taxon>Araneidae</taxon>
        <taxon>Araneus</taxon>
    </lineage>
</organism>
<dbReference type="OrthoDB" id="6106269at2759"/>
<name>A0A4Y2DYQ5_ARAVE</name>
<evidence type="ECO:0000313" key="1">
    <source>
        <dbReference type="EMBL" id="GBM21189.1"/>
    </source>
</evidence>
<evidence type="ECO:0000313" key="2">
    <source>
        <dbReference type="Proteomes" id="UP000499080"/>
    </source>
</evidence>
<reference evidence="1 2" key="1">
    <citation type="journal article" date="2019" name="Sci. Rep.">
        <title>Orb-weaving spider Araneus ventricosus genome elucidates the spidroin gene catalogue.</title>
        <authorList>
            <person name="Kono N."/>
            <person name="Nakamura H."/>
            <person name="Ohtoshi R."/>
            <person name="Moran D.A.P."/>
            <person name="Shinohara A."/>
            <person name="Yoshida Y."/>
            <person name="Fujiwara M."/>
            <person name="Mori M."/>
            <person name="Tomita M."/>
            <person name="Arakawa K."/>
        </authorList>
    </citation>
    <scope>NUCLEOTIDE SEQUENCE [LARGE SCALE GENOMIC DNA]</scope>
</reference>
<dbReference type="AlphaFoldDB" id="A0A4Y2DYQ5"/>
<proteinExistence type="predicted"/>
<sequence length="184" mass="20451">MGASLSLTNRSPYKIARGVSLRLTNRSPHRVARGVSLRLTNRSPYKIARSVSLRLMVQSLGAKKGWFKANSGGVYKSTALVILNGYPENETIGGTKCAEWARRTRKQMSSEAMFDEAILPTVAQKKFLTNPKNKDRLISIVMNKFSLNMAIRDAWEIVAVEMSVCFVQCCVFIVGTTAITGRFK</sequence>
<dbReference type="Proteomes" id="UP000499080">
    <property type="component" value="Unassembled WGS sequence"/>
</dbReference>
<keyword evidence="2" id="KW-1185">Reference proteome</keyword>
<comment type="caution">
    <text evidence="1">The sequence shown here is derived from an EMBL/GenBank/DDBJ whole genome shotgun (WGS) entry which is preliminary data.</text>
</comment>
<gene>
    <name evidence="1" type="ORF">AVEN_50917_1</name>
</gene>
<dbReference type="EMBL" id="BGPR01000455">
    <property type="protein sequence ID" value="GBM21189.1"/>
    <property type="molecule type" value="Genomic_DNA"/>
</dbReference>
<accession>A0A4Y2DYQ5</accession>
<protein>
    <submittedName>
        <fullName evidence="1">Uncharacterized protein</fullName>
    </submittedName>
</protein>